<dbReference type="Pfam" id="PF00227">
    <property type="entry name" value="Proteasome"/>
    <property type="match status" value="1"/>
</dbReference>
<dbReference type="GO" id="GO:0051603">
    <property type="term" value="P:proteolysis involved in protein catabolic process"/>
    <property type="evidence" value="ECO:0007669"/>
    <property type="project" value="InterPro"/>
</dbReference>
<dbReference type="GO" id="GO:0006261">
    <property type="term" value="P:DNA-templated DNA replication"/>
    <property type="evidence" value="ECO:0007669"/>
    <property type="project" value="TreeGrafter"/>
</dbReference>
<organism evidence="5 6">
    <name type="scientific">Adineta ricciae</name>
    <name type="common">Rotifer</name>
    <dbReference type="NCBI Taxonomy" id="249248"/>
    <lineage>
        <taxon>Eukaryota</taxon>
        <taxon>Metazoa</taxon>
        <taxon>Spiralia</taxon>
        <taxon>Gnathifera</taxon>
        <taxon>Rotifera</taxon>
        <taxon>Eurotatoria</taxon>
        <taxon>Bdelloidea</taxon>
        <taxon>Adinetida</taxon>
        <taxon>Adinetidae</taxon>
        <taxon>Adineta</taxon>
    </lineage>
</organism>
<evidence type="ECO:0000256" key="4">
    <source>
        <dbReference type="ARBA" id="ARBA00023242"/>
    </source>
</evidence>
<dbReference type="InterPro" id="IPR029055">
    <property type="entry name" value="Ntn_hydrolases_N"/>
</dbReference>
<dbReference type="GO" id="GO:0003682">
    <property type="term" value="F:chromatin binding"/>
    <property type="evidence" value="ECO:0007669"/>
    <property type="project" value="TreeGrafter"/>
</dbReference>
<comment type="subcellular location">
    <subcellularLocation>
        <location evidence="1">Nucleus</location>
    </subcellularLocation>
</comment>
<sequence length="792" mass="91110">MVKEHGWYPYEFQSGTTVAVAGDDYVVVASDTRLTENHAILSRTHSNVYKMHNNSLLLSTGFLGDVLTLKKTLEGRIKTYEYTHNKPISTPALAQMISIMMYGRRFFPYYTNTVITGLDTDGKGCVFAFDPVGSMTQQLYACEGSAMPLILPILDAHILGKNTSKPGPVKRTKEETVKMIKDIYMAACERNVELGDGVVIHVLTKDKGIETDVHPLHMPFIEDWITHPMTIINRLHEKSPATFEQDVQAYFRTNIDNPELYKEIPSLNDRESEHPLPSGCLVRYRAMIQDMGDDEIYCTHYKVRSNDHQQVEVEKSAKYTDLFICPPGYTVIDQEPPREKFSSRQCFSCIPVPNETQWVKEGYRAHFGEEFTMQKRSFDDYSNIQQLLSPMKRLKTTAPMETSSESSETTVKTEPVEAISKPEYIVKVYDSSEDILLNTMVEFIGIYYDHGVVKADSLQSANETDQDQSLPRKTIHCIQYKKLSHINPLLHYQPTLELNQIQMARQCLLSLFESIFPNDKLLCEYLLLHLISRTYVRQPSSAYGKLSLNISHVSSEQLQTLQQLLQTILSLHSTLSITVQTLNTTQLMPNKNVAKDDENDNFLMQTPLQLPFNSHLLIDETKMECGQLTTLGLNNIKLLQDLLRQQTLKYEFHIYQLDYDCDIRCLIVSSTKSVLPCDVYIRYQTDQEVDQITFPNLSKEQIDNIRRYLTYIGQQLELDQTINQASSDINTYIQEDFVNMRKQKLLTNLDDFHLLLVLARLETLSHGENILTETHWNQAKSLEFTRRQRMNV</sequence>
<evidence type="ECO:0000256" key="1">
    <source>
        <dbReference type="ARBA" id="ARBA00004123"/>
    </source>
</evidence>
<accession>A0A814L8F2</accession>
<reference evidence="5" key="1">
    <citation type="submission" date="2021-02" db="EMBL/GenBank/DDBJ databases">
        <authorList>
            <person name="Nowell W R."/>
        </authorList>
    </citation>
    <scope>NUCLEOTIDE SEQUENCE</scope>
</reference>
<dbReference type="EMBL" id="CAJNOJ010000082">
    <property type="protein sequence ID" value="CAF1062377.1"/>
    <property type="molecule type" value="Genomic_DNA"/>
</dbReference>
<dbReference type="SUPFAM" id="SSF56235">
    <property type="entry name" value="N-terminal nucleophile aminohydrolases (Ntn hydrolases)"/>
    <property type="match status" value="1"/>
</dbReference>
<keyword evidence="4" id="KW-0539">Nucleus</keyword>
<dbReference type="AlphaFoldDB" id="A0A814L8F2"/>
<evidence type="ECO:0000313" key="5">
    <source>
        <dbReference type="EMBL" id="CAF1062377.1"/>
    </source>
</evidence>
<dbReference type="Proteomes" id="UP000663852">
    <property type="component" value="Unassembled WGS sequence"/>
</dbReference>
<dbReference type="InterPro" id="IPR019140">
    <property type="entry name" value="MCM_complex-bd"/>
</dbReference>
<dbReference type="PANTHER" id="PTHR13489:SF0">
    <property type="entry name" value="MINI-CHROMOSOME MAINTENANCE COMPLEX-BINDING PROTEIN"/>
    <property type="match status" value="1"/>
</dbReference>
<dbReference type="GO" id="GO:0005634">
    <property type="term" value="C:nucleus"/>
    <property type="evidence" value="ECO:0007669"/>
    <property type="project" value="UniProtKB-SubCell"/>
</dbReference>
<name>A0A814L8F2_ADIRI</name>
<dbReference type="OrthoDB" id="329666at2759"/>
<dbReference type="Pfam" id="PF09739">
    <property type="entry name" value="MCM_bind"/>
    <property type="match status" value="1"/>
</dbReference>
<proteinExistence type="inferred from homology"/>
<gene>
    <name evidence="5" type="ORF">EDS130_LOCUS17986</name>
</gene>
<comment type="similarity">
    <text evidence="2">Belongs to the MCMBP family.</text>
</comment>
<evidence type="ECO:0000256" key="2">
    <source>
        <dbReference type="ARBA" id="ARBA00007925"/>
    </source>
</evidence>
<dbReference type="InterPro" id="IPR001353">
    <property type="entry name" value="Proteasome_sua/b"/>
</dbReference>
<dbReference type="PROSITE" id="PS51476">
    <property type="entry name" value="PROTEASOME_BETA_2"/>
    <property type="match status" value="1"/>
</dbReference>
<evidence type="ECO:0000313" key="6">
    <source>
        <dbReference type="Proteomes" id="UP000663852"/>
    </source>
</evidence>
<dbReference type="Gene3D" id="3.60.20.10">
    <property type="entry name" value="Glutamine Phosphoribosylpyrophosphate, subunit 1, domain 1"/>
    <property type="match status" value="1"/>
</dbReference>
<protein>
    <recommendedName>
        <fullName evidence="3">Mini-chromosome maintenance complex-binding protein</fullName>
    </recommendedName>
</protein>
<dbReference type="PANTHER" id="PTHR13489">
    <property type="entry name" value="MINI-CHROMOSOME MAINTENANCE COMPLEX-BINDING PROTEIN"/>
    <property type="match status" value="1"/>
</dbReference>
<evidence type="ECO:0000256" key="3">
    <source>
        <dbReference type="ARBA" id="ARBA00015405"/>
    </source>
</evidence>
<comment type="caution">
    <text evidence="5">The sequence shown here is derived from an EMBL/GenBank/DDBJ whole genome shotgun (WGS) entry which is preliminary data.</text>
</comment>
<dbReference type="InterPro" id="IPR023333">
    <property type="entry name" value="Proteasome_suB-type"/>
</dbReference>
<dbReference type="GO" id="GO:0005839">
    <property type="term" value="C:proteasome core complex"/>
    <property type="evidence" value="ECO:0007669"/>
    <property type="project" value="InterPro"/>
</dbReference>